<comment type="caution">
    <text evidence="11">The sequence shown here is derived from an EMBL/GenBank/DDBJ whole genome shotgun (WGS) entry which is preliminary data.</text>
</comment>
<dbReference type="GO" id="GO:0005886">
    <property type="term" value="C:plasma membrane"/>
    <property type="evidence" value="ECO:0007669"/>
    <property type="project" value="UniProtKB-SubCell"/>
</dbReference>
<gene>
    <name evidence="11" type="primary">lepB</name>
    <name evidence="11" type="ORF">CDL26_06975</name>
</gene>
<feature type="active site" evidence="7">
    <location>
        <position position="45"/>
    </location>
</feature>
<reference evidence="11 12" key="1">
    <citation type="journal article" date="2017" name="Genome Med.">
        <title>A novel Ruminococcus gnavus clade enriched in inflammatory bowel disease patients.</title>
        <authorList>
            <person name="Hall A.B."/>
            <person name="Yassour M."/>
            <person name="Sauk J."/>
            <person name="Garner A."/>
            <person name="Jiang X."/>
            <person name="Arthur T."/>
            <person name="Lagoudas G.K."/>
            <person name="Vatanen T."/>
            <person name="Fornelos N."/>
            <person name="Wilson R."/>
            <person name="Bertha M."/>
            <person name="Cohen M."/>
            <person name="Garber J."/>
            <person name="Khalili H."/>
            <person name="Gevers D."/>
            <person name="Ananthakrishnan A.N."/>
            <person name="Kugathasan S."/>
            <person name="Lander E.S."/>
            <person name="Blainey P."/>
            <person name="Vlamakis H."/>
            <person name="Xavier R.J."/>
            <person name="Huttenhower C."/>
        </authorList>
    </citation>
    <scope>NUCLEOTIDE SEQUENCE [LARGE SCALE GENOMIC DNA]</scope>
    <source>
        <strain evidence="11 12">RJX1124</strain>
    </source>
</reference>
<dbReference type="InterPro" id="IPR019756">
    <property type="entry name" value="Pept_S26A_signal_pept_1_Ser-AS"/>
</dbReference>
<dbReference type="AlphaFoldDB" id="A0A2N5PD90"/>
<proteinExistence type="inferred from homology"/>
<evidence type="ECO:0000256" key="8">
    <source>
        <dbReference type="RuleBase" id="RU003993"/>
    </source>
</evidence>
<keyword evidence="5 8" id="KW-0645">Protease</keyword>
<evidence type="ECO:0000256" key="9">
    <source>
        <dbReference type="RuleBase" id="RU362042"/>
    </source>
</evidence>
<dbReference type="EMBL" id="NIHS01000009">
    <property type="protein sequence ID" value="PLT73055.1"/>
    <property type="molecule type" value="Genomic_DNA"/>
</dbReference>
<dbReference type="PANTHER" id="PTHR43390">
    <property type="entry name" value="SIGNAL PEPTIDASE I"/>
    <property type="match status" value="1"/>
</dbReference>
<keyword evidence="6 8" id="KW-0378">Hydrolase</keyword>
<dbReference type="Proteomes" id="UP000234891">
    <property type="component" value="Unassembled WGS sequence"/>
</dbReference>
<dbReference type="PANTHER" id="PTHR43390:SF1">
    <property type="entry name" value="CHLOROPLAST PROCESSING PEPTIDASE"/>
    <property type="match status" value="1"/>
</dbReference>
<dbReference type="GO" id="GO:0006465">
    <property type="term" value="P:signal peptide processing"/>
    <property type="evidence" value="ECO:0007669"/>
    <property type="project" value="InterPro"/>
</dbReference>
<protein>
    <recommendedName>
        <fullName evidence="4 8">Signal peptidase I</fullName>
        <ecNumber evidence="4 8">3.4.21.89</ecNumber>
    </recommendedName>
</protein>
<dbReference type="InterPro" id="IPR036286">
    <property type="entry name" value="LexA/Signal_pep-like_sf"/>
</dbReference>
<evidence type="ECO:0000256" key="4">
    <source>
        <dbReference type="ARBA" id="ARBA00013208"/>
    </source>
</evidence>
<comment type="similarity">
    <text evidence="3 9">Belongs to the peptidase S26 family.</text>
</comment>
<dbReference type="PRINTS" id="PR00727">
    <property type="entry name" value="LEADERPTASE"/>
</dbReference>
<dbReference type="Pfam" id="PF10502">
    <property type="entry name" value="Peptidase_S26"/>
    <property type="match status" value="1"/>
</dbReference>
<dbReference type="Gene3D" id="2.10.109.10">
    <property type="entry name" value="Umud Fragment, subunit A"/>
    <property type="match status" value="1"/>
</dbReference>
<evidence type="ECO:0000256" key="5">
    <source>
        <dbReference type="ARBA" id="ARBA00022670"/>
    </source>
</evidence>
<dbReference type="InterPro" id="IPR019758">
    <property type="entry name" value="Pept_S26A_signal_pept_1_CS"/>
</dbReference>
<evidence type="ECO:0000256" key="3">
    <source>
        <dbReference type="ARBA" id="ARBA00009370"/>
    </source>
</evidence>
<evidence type="ECO:0000256" key="6">
    <source>
        <dbReference type="ARBA" id="ARBA00022801"/>
    </source>
</evidence>
<name>A0A2N5PD90_MEDGN</name>
<feature type="active site" evidence="7">
    <location>
        <position position="88"/>
    </location>
</feature>
<dbReference type="RefSeq" id="WP_101870519.1">
    <property type="nucleotide sequence ID" value="NZ_NIHS01000009.1"/>
</dbReference>
<evidence type="ECO:0000313" key="12">
    <source>
        <dbReference type="Proteomes" id="UP000234891"/>
    </source>
</evidence>
<evidence type="ECO:0000313" key="11">
    <source>
        <dbReference type="EMBL" id="PLT73055.1"/>
    </source>
</evidence>
<sequence>MKEKDQDRSIFKEILGWLVYIAILLAAVYVLITYVGQRTEVSGHSMEPTLQHGDNLIVDKISYRFREPERYEIIVFPYQYKENTYYIKRIIGLPGETVQIIDGEVYINGELLADEHYGKEVMLDPGIAAEPITLGDDEYFVLGDNRNHSSDSRDPSVGVLHRKALIGRAWVRIWPFSDIGFIRHD</sequence>
<dbReference type="GO" id="GO:0004252">
    <property type="term" value="F:serine-type endopeptidase activity"/>
    <property type="evidence" value="ECO:0007669"/>
    <property type="project" value="InterPro"/>
</dbReference>
<feature type="domain" description="Peptidase S26" evidence="10">
    <location>
        <begin position="16"/>
        <end position="174"/>
    </location>
</feature>
<dbReference type="InterPro" id="IPR019757">
    <property type="entry name" value="Pept_S26A_signal_pept_1_Lys-AS"/>
</dbReference>
<dbReference type="PROSITE" id="PS00761">
    <property type="entry name" value="SPASE_I_3"/>
    <property type="match status" value="1"/>
</dbReference>
<dbReference type="CDD" id="cd06530">
    <property type="entry name" value="S26_SPase_I"/>
    <property type="match status" value="1"/>
</dbReference>
<comment type="catalytic activity">
    <reaction evidence="1 8">
        <text>Cleavage of hydrophobic, N-terminal signal or leader sequences from secreted and periplasmic proteins.</text>
        <dbReference type="EC" id="3.4.21.89"/>
    </reaction>
</comment>
<dbReference type="PROSITE" id="PS00760">
    <property type="entry name" value="SPASE_I_2"/>
    <property type="match status" value="1"/>
</dbReference>
<keyword evidence="8" id="KW-0472">Membrane</keyword>
<dbReference type="NCBIfam" id="TIGR02227">
    <property type="entry name" value="sigpep_I_bact"/>
    <property type="match status" value="1"/>
</dbReference>
<dbReference type="GO" id="GO:0009003">
    <property type="term" value="F:signal peptidase activity"/>
    <property type="evidence" value="ECO:0007669"/>
    <property type="project" value="UniProtKB-EC"/>
</dbReference>
<comment type="subcellular location">
    <subcellularLocation>
        <location evidence="2">Cell membrane</location>
        <topology evidence="2">Single-pass type II membrane protein</topology>
    </subcellularLocation>
    <subcellularLocation>
        <location evidence="9">Membrane</location>
        <topology evidence="9">Single-pass type II membrane protein</topology>
    </subcellularLocation>
</comment>
<organism evidence="11 12">
    <name type="scientific">Mediterraneibacter gnavus</name>
    <name type="common">Ruminococcus gnavus</name>
    <dbReference type="NCBI Taxonomy" id="33038"/>
    <lineage>
        <taxon>Bacteria</taxon>
        <taxon>Bacillati</taxon>
        <taxon>Bacillota</taxon>
        <taxon>Clostridia</taxon>
        <taxon>Lachnospirales</taxon>
        <taxon>Lachnospiraceae</taxon>
        <taxon>Mediterraneibacter</taxon>
    </lineage>
</organism>
<dbReference type="InterPro" id="IPR019533">
    <property type="entry name" value="Peptidase_S26"/>
</dbReference>
<dbReference type="SUPFAM" id="SSF51306">
    <property type="entry name" value="LexA/Signal peptidase"/>
    <property type="match status" value="1"/>
</dbReference>
<evidence type="ECO:0000256" key="7">
    <source>
        <dbReference type="PIRSR" id="PIRSR600223-1"/>
    </source>
</evidence>
<dbReference type="PROSITE" id="PS00501">
    <property type="entry name" value="SPASE_I_1"/>
    <property type="match status" value="1"/>
</dbReference>
<keyword evidence="8" id="KW-0812">Transmembrane</keyword>
<dbReference type="EC" id="3.4.21.89" evidence="4 8"/>
<feature type="transmembrane region" description="Helical" evidence="8">
    <location>
        <begin position="14"/>
        <end position="36"/>
    </location>
</feature>
<keyword evidence="8" id="KW-1133">Transmembrane helix</keyword>
<evidence type="ECO:0000259" key="10">
    <source>
        <dbReference type="Pfam" id="PF10502"/>
    </source>
</evidence>
<evidence type="ECO:0000256" key="2">
    <source>
        <dbReference type="ARBA" id="ARBA00004401"/>
    </source>
</evidence>
<dbReference type="InterPro" id="IPR000223">
    <property type="entry name" value="Pept_S26A_signal_pept_1"/>
</dbReference>
<evidence type="ECO:0000256" key="1">
    <source>
        <dbReference type="ARBA" id="ARBA00000677"/>
    </source>
</evidence>
<accession>A0A2N5PD90</accession>